<dbReference type="InterPro" id="IPR032466">
    <property type="entry name" value="Metal_Hydrolase"/>
</dbReference>
<keyword evidence="2" id="KW-1185">Reference proteome</keyword>
<dbReference type="GeneID" id="93278353"/>
<dbReference type="PANTHER" id="PTHR10443">
    <property type="entry name" value="MICROSOMAL DIPEPTIDASE"/>
    <property type="match status" value="1"/>
</dbReference>
<dbReference type="PROSITE" id="PS51365">
    <property type="entry name" value="RENAL_DIPEPTIDASE_2"/>
    <property type="match status" value="1"/>
</dbReference>
<dbReference type="RefSeq" id="WP_092363104.1">
    <property type="nucleotide sequence ID" value="NZ_FOIM01000009.1"/>
</dbReference>
<dbReference type="SUPFAM" id="SSF51556">
    <property type="entry name" value="Metallo-dependent hydrolases"/>
    <property type="match status" value="1"/>
</dbReference>
<organism evidence="1 2">
    <name type="scientific">Enterocloster lavalensis</name>
    <dbReference type="NCBI Taxonomy" id="460384"/>
    <lineage>
        <taxon>Bacteria</taxon>
        <taxon>Bacillati</taxon>
        <taxon>Bacillota</taxon>
        <taxon>Clostridia</taxon>
        <taxon>Lachnospirales</taxon>
        <taxon>Lachnospiraceae</taxon>
        <taxon>Enterocloster</taxon>
    </lineage>
</organism>
<dbReference type="Pfam" id="PF01244">
    <property type="entry name" value="Peptidase_M19"/>
    <property type="match status" value="1"/>
</dbReference>
<evidence type="ECO:0000313" key="2">
    <source>
        <dbReference type="Proteomes" id="UP000198508"/>
    </source>
</evidence>
<accession>A0A1I0FM70</accession>
<dbReference type="AlphaFoldDB" id="A0A1I0FM70"/>
<dbReference type="GO" id="GO:0006508">
    <property type="term" value="P:proteolysis"/>
    <property type="evidence" value="ECO:0007669"/>
    <property type="project" value="InterPro"/>
</dbReference>
<evidence type="ECO:0000313" key="1">
    <source>
        <dbReference type="EMBL" id="SET59478.1"/>
    </source>
</evidence>
<dbReference type="InterPro" id="IPR008257">
    <property type="entry name" value="Pept_M19"/>
</dbReference>
<dbReference type="GO" id="GO:0070573">
    <property type="term" value="F:metallodipeptidase activity"/>
    <property type="evidence" value="ECO:0007669"/>
    <property type="project" value="InterPro"/>
</dbReference>
<reference evidence="2" key="1">
    <citation type="submission" date="2016-10" db="EMBL/GenBank/DDBJ databases">
        <authorList>
            <person name="Varghese N."/>
            <person name="Submissions S."/>
        </authorList>
    </citation>
    <scope>NUCLEOTIDE SEQUENCE [LARGE SCALE GENOMIC DNA]</scope>
    <source>
        <strain evidence="2">NLAE-zl-G277</strain>
    </source>
</reference>
<proteinExistence type="predicted"/>
<dbReference type="Gene3D" id="3.20.20.140">
    <property type="entry name" value="Metal-dependent hydrolases"/>
    <property type="match status" value="1"/>
</dbReference>
<dbReference type="PANTHER" id="PTHR10443:SF12">
    <property type="entry name" value="DIPEPTIDASE"/>
    <property type="match status" value="1"/>
</dbReference>
<dbReference type="Proteomes" id="UP000198508">
    <property type="component" value="Unassembled WGS sequence"/>
</dbReference>
<sequence>MNIQYTIDGHFDMLGDVCQRRRNGEREVIRRCFYPAFAAGHVTGVVASIFVDSCRLPYGALEDAMEQVGALHCEIAESPDILMLCTCAADFEEAARSKKLGVLMSFEGAEPVSSLTLLHSFYAAGVRGLGLAWSRRNQAADGCDFMGGLKKGGLTQFGLDLVREAEKLSMLIDISHLSDEGVEDVLNHTSCPIVATHSNARAIASNNRNLTDAQMAEIARRGGLAGLNGCSIIASETKEGASQEKLIEHLDHMIDVMGEDHVGFGFDFCDQFLTGSSAQDLARMPYVSFDLVGGHGALPEFIGRLADHGYGETRLKKIAGENWLELFRILDTK</sequence>
<name>A0A1I0FM70_9FIRM</name>
<protein>
    <submittedName>
        <fullName evidence="1">Membrane dipeptidase</fullName>
    </submittedName>
</protein>
<gene>
    <name evidence="1" type="ORF">SAMN05216313_10957</name>
</gene>
<dbReference type="EMBL" id="FOIM01000009">
    <property type="protein sequence ID" value="SET59478.1"/>
    <property type="molecule type" value="Genomic_DNA"/>
</dbReference>
<dbReference type="STRING" id="460384.SAMN05216313_10957"/>